<dbReference type="AlphaFoldDB" id="A0AAE1GW59"/>
<dbReference type="SMART" id="SM00848">
    <property type="entry name" value="Inhibitor_I29"/>
    <property type="match status" value="1"/>
</dbReference>
<keyword evidence="6" id="KW-1015">Disulfide bond</keyword>
<protein>
    <submittedName>
        <fullName evidence="9">Procathepsin L</fullName>
    </submittedName>
</protein>
<dbReference type="Gene3D" id="3.90.70.10">
    <property type="entry name" value="Cysteine proteinases"/>
    <property type="match status" value="1"/>
</dbReference>
<dbReference type="PROSITE" id="PS00639">
    <property type="entry name" value="THIOL_PROTEASE_HIS"/>
    <property type="match status" value="1"/>
</dbReference>
<accession>A0AAE1GW59</accession>
<name>A0AAE1GW59_9NEOP</name>
<sequence>MGGQQISQRLEASAHKKGELLYGVTSQVQTVPADFRTAADMKTFIILAACVVAALAAVPSEQEIQAHWEEFKTTHAKTYASPVEEAYRAKVFKENSLRIAKHNERFDSGEVTFKVGYNQYADMHTHEVTEKMNGYRRGLKKPSNTVFKAPLNWPWSKKVDWRSKGFVTPVKDQGECGSCWAFSTTGALEGQHFKKTGKLVSLSEQNLVDCSTANHGCDGGLMDLAFEYVRVNGGLDTEESYPYTATNGTCLFRPEDKVDLHTSGYVDVHSTEKDLEAAVSMIGPISVGIDASNWSFQLYKSGIYYEPFCSSEAIDHGVLAVGYGTEFPNKQYWIVKNSWGPKWGEDGYIRMARNKKNHCGIATKASYPTILGL</sequence>
<dbReference type="Pfam" id="PF00112">
    <property type="entry name" value="Peptidase_C1"/>
    <property type="match status" value="1"/>
</dbReference>
<dbReference type="PRINTS" id="PR00705">
    <property type="entry name" value="PAPAIN"/>
</dbReference>
<dbReference type="InterPro" id="IPR038765">
    <property type="entry name" value="Papain-like_cys_pep_sf"/>
</dbReference>
<evidence type="ECO:0000256" key="5">
    <source>
        <dbReference type="ARBA" id="ARBA00023145"/>
    </source>
</evidence>
<keyword evidence="10" id="KW-1185">Reference proteome</keyword>
<gene>
    <name evidence="9" type="ORF">KUF71_004128</name>
</gene>
<reference evidence="9" key="1">
    <citation type="submission" date="2021-07" db="EMBL/GenBank/DDBJ databases">
        <authorList>
            <person name="Catto M.A."/>
            <person name="Jacobson A."/>
            <person name="Kennedy G."/>
            <person name="Labadie P."/>
            <person name="Hunt B.G."/>
            <person name="Srinivasan R."/>
        </authorList>
    </citation>
    <scope>NUCLEOTIDE SEQUENCE</scope>
    <source>
        <strain evidence="9">PL_HMW_Pooled</strain>
        <tissue evidence="9">Head</tissue>
    </source>
</reference>
<keyword evidence="4" id="KW-0788">Thiol protease</keyword>
<feature type="domain" description="Cathepsin propeptide inhibitor" evidence="8">
    <location>
        <begin position="68"/>
        <end position="128"/>
    </location>
</feature>
<evidence type="ECO:0000259" key="7">
    <source>
        <dbReference type="SMART" id="SM00645"/>
    </source>
</evidence>
<comment type="similarity">
    <text evidence="1">Belongs to the peptidase C1 family.</text>
</comment>
<dbReference type="InterPro" id="IPR025660">
    <property type="entry name" value="Pept_his_AS"/>
</dbReference>
<dbReference type="InterPro" id="IPR000668">
    <property type="entry name" value="Peptidase_C1A_C"/>
</dbReference>
<comment type="caution">
    <text evidence="9">The sequence shown here is derived from an EMBL/GenBank/DDBJ whole genome shotgun (WGS) entry which is preliminary data.</text>
</comment>
<evidence type="ECO:0000256" key="4">
    <source>
        <dbReference type="ARBA" id="ARBA00022807"/>
    </source>
</evidence>
<keyword evidence="3" id="KW-0378">Hydrolase</keyword>
<dbReference type="SMART" id="SM00645">
    <property type="entry name" value="Pept_C1"/>
    <property type="match status" value="1"/>
</dbReference>
<feature type="domain" description="Peptidase C1A papain C-terminal" evidence="7">
    <location>
        <begin position="155"/>
        <end position="369"/>
    </location>
</feature>
<evidence type="ECO:0000256" key="3">
    <source>
        <dbReference type="ARBA" id="ARBA00022801"/>
    </source>
</evidence>
<dbReference type="GO" id="GO:0008234">
    <property type="term" value="F:cysteine-type peptidase activity"/>
    <property type="evidence" value="ECO:0007669"/>
    <property type="project" value="UniProtKB-KW"/>
</dbReference>
<keyword evidence="2" id="KW-0645">Protease</keyword>
<keyword evidence="5" id="KW-0865">Zymogen</keyword>
<dbReference type="FunFam" id="3.90.70.10:FF:000006">
    <property type="entry name" value="Cathepsin S"/>
    <property type="match status" value="1"/>
</dbReference>
<dbReference type="InterPro" id="IPR000169">
    <property type="entry name" value="Pept_cys_AS"/>
</dbReference>
<dbReference type="EMBL" id="JAHWGI010000148">
    <property type="protein sequence ID" value="KAK3910254.1"/>
    <property type="molecule type" value="Genomic_DNA"/>
</dbReference>
<dbReference type="InterPro" id="IPR025661">
    <property type="entry name" value="Pept_asp_AS"/>
</dbReference>
<evidence type="ECO:0000313" key="10">
    <source>
        <dbReference type="Proteomes" id="UP001219518"/>
    </source>
</evidence>
<dbReference type="GO" id="GO:0006508">
    <property type="term" value="P:proteolysis"/>
    <property type="evidence" value="ECO:0007669"/>
    <property type="project" value="UniProtKB-KW"/>
</dbReference>
<evidence type="ECO:0000313" key="9">
    <source>
        <dbReference type="EMBL" id="KAK3910254.1"/>
    </source>
</evidence>
<dbReference type="InterPro" id="IPR013128">
    <property type="entry name" value="Peptidase_C1A"/>
</dbReference>
<evidence type="ECO:0000259" key="8">
    <source>
        <dbReference type="SMART" id="SM00848"/>
    </source>
</evidence>
<dbReference type="PROSITE" id="PS00640">
    <property type="entry name" value="THIOL_PROTEASE_ASN"/>
    <property type="match status" value="1"/>
</dbReference>
<dbReference type="CDD" id="cd02248">
    <property type="entry name" value="Peptidase_C1A"/>
    <property type="match status" value="1"/>
</dbReference>
<dbReference type="InterPro" id="IPR039417">
    <property type="entry name" value="Peptidase_C1A_papain-like"/>
</dbReference>
<dbReference type="SUPFAM" id="SSF54001">
    <property type="entry name" value="Cysteine proteinases"/>
    <property type="match status" value="1"/>
</dbReference>
<reference evidence="9" key="2">
    <citation type="journal article" date="2023" name="BMC Genomics">
        <title>Pest status, molecular evolution, and epigenetic factors derived from the genome assembly of Frankliniella fusca, a thysanopteran phytovirus vector.</title>
        <authorList>
            <person name="Catto M.A."/>
            <person name="Labadie P.E."/>
            <person name="Jacobson A.L."/>
            <person name="Kennedy G.G."/>
            <person name="Srinivasan R."/>
            <person name="Hunt B.G."/>
        </authorList>
    </citation>
    <scope>NUCLEOTIDE SEQUENCE</scope>
    <source>
        <strain evidence="9">PL_HMW_Pooled</strain>
    </source>
</reference>
<dbReference type="Proteomes" id="UP001219518">
    <property type="component" value="Unassembled WGS sequence"/>
</dbReference>
<organism evidence="9 10">
    <name type="scientific">Frankliniella fusca</name>
    <dbReference type="NCBI Taxonomy" id="407009"/>
    <lineage>
        <taxon>Eukaryota</taxon>
        <taxon>Metazoa</taxon>
        <taxon>Ecdysozoa</taxon>
        <taxon>Arthropoda</taxon>
        <taxon>Hexapoda</taxon>
        <taxon>Insecta</taxon>
        <taxon>Pterygota</taxon>
        <taxon>Neoptera</taxon>
        <taxon>Paraneoptera</taxon>
        <taxon>Thysanoptera</taxon>
        <taxon>Terebrantia</taxon>
        <taxon>Thripoidea</taxon>
        <taxon>Thripidae</taxon>
        <taxon>Frankliniella</taxon>
    </lineage>
</organism>
<evidence type="ECO:0000256" key="6">
    <source>
        <dbReference type="ARBA" id="ARBA00023157"/>
    </source>
</evidence>
<evidence type="ECO:0000256" key="2">
    <source>
        <dbReference type="ARBA" id="ARBA00022670"/>
    </source>
</evidence>
<dbReference type="InterPro" id="IPR013201">
    <property type="entry name" value="Prot_inhib_I29"/>
</dbReference>
<dbReference type="PANTHER" id="PTHR12411">
    <property type="entry name" value="CYSTEINE PROTEASE FAMILY C1-RELATED"/>
    <property type="match status" value="1"/>
</dbReference>
<dbReference type="Pfam" id="PF08246">
    <property type="entry name" value="Inhibitor_I29"/>
    <property type="match status" value="1"/>
</dbReference>
<proteinExistence type="inferred from homology"/>
<dbReference type="PROSITE" id="PS00139">
    <property type="entry name" value="THIOL_PROTEASE_CYS"/>
    <property type="match status" value="1"/>
</dbReference>
<evidence type="ECO:0000256" key="1">
    <source>
        <dbReference type="ARBA" id="ARBA00008455"/>
    </source>
</evidence>